<dbReference type="Proteomes" id="UP001259492">
    <property type="component" value="Unassembled WGS sequence"/>
</dbReference>
<accession>A0ABU2YHI6</accession>
<sequence length="344" mass="39474">MKFYFLSALLVVGSCTNLRHTEKIKQLKNSIVFEDASIINKYSNTINTKDLRAHLSLFASDSLNGRMTGSEGHNKASNYLRSYYKTQNINSPEGITDYYQKIPASYFPEDIMNSSQNVIAFIEGSVYPEEVLIISGHLDHIGVIEGAIYNGADDNGSGNSAILEIAQAFKLAAQDGYRPKRSIAFIHMTAEELGLEGSRYYVENPVFPLVNTIANLNIDMIGRRDNKYQNNEDYIYLIGSDRLSTELHYISERANEEFTKLDIDYIYNEEDDFNRYYYRSDHYNFALEGIPVIFYFNGEHDDYHQPTDTIEKIDFNLLAKRAKLIFSTAWYLANADERPEVDKF</sequence>
<organism evidence="2 3">
    <name type="scientific">Microcosmobacter mediterraneus</name>
    <dbReference type="NCBI Taxonomy" id="3075607"/>
    <lineage>
        <taxon>Bacteria</taxon>
        <taxon>Pseudomonadati</taxon>
        <taxon>Bacteroidota</taxon>
        <taxon>Flavobacteriia</taxon>
        <taxon>Flavobacteriales</taxon>
        <taxon>Flavobacteriaceae</taxon>
        <taxon>Microcosmobacter</taxon>
    </lineage>
</organism>
<dbReference type="InterPro" id="IPR007484">
    <property type="entry name" value="Peptidase_M28"/>
</dbReference>
<name>A0ABU2YHI6_9FLAO</name>
<comment type="caution">
    <text evidence="2">The sequence shown here is derived from an EMBL/GenBank/DDBJ whole genome shotgun (WGS) entry which is preliminary data.</text>
</comment>
<dbReference type="InterPro" id="IPR045175">
    <property type="entry name" value="M28_fam"/>
</dbReference>
<keyword evidence="3" id="KW-1185">Reference proteome</keyword>
<gene>
    <name evidence="2" type="ORF">RM697_03180</name>
</gene>
<dbReference type="PROSITE" id="PS51257">
    <property type="entry name" value="PROKAR_LIPOPROTEIN"/>
    <property type="match status" value="1"/>
</dbReference>
<dbReference type="PANTHER" id="PTHR12147">
    <property type="entry name" value="METALLOPEPTIDASE M28 FAMILY MEMBER"/>
    <property type="match status" value="1"/>
</dbReference>
<dbReference type="CDD" id="cd05660">
    <property type="entry name" value="M28_like_PA"/>
    <property type="match status" value="1"/>
</dbReference>
<feature type="domain" description="Peptidase M28" evidence="1">
    <location>
        <begin position="117"/>
        <end position="327"/>
    </location>
</feature>
<dbReference type="Gene3D" id="3.40.630.10">
    <property type="entry name" value="Zn peptidases"/>
    <property type="match status" value="1"/>
</dbReference>
<dbReference type="EMBL" id="JAVRIA010000001">
    <property type="protein sequence ID" value="MDT0557632.1"/>
    <property type="molecule type" value="Genomic_DNA"/>
</dbReference>
<evidence type="ECO:0000313" key="3">
    <source>
        <dbReference type="Proteomes" id="UP001259492"/>
    </source>
</evidence>
<evidence type="ECO:0000313" key="2">
    <source>
        <dbReference type="EMBL" id="MDT0557632.1"/>
    </source>
</evidence>
<protein>
    <submittedName>
        <fullName evidence="2">M28 family metallopeptidase</fullName>
    </submittedName>
</protein>
<proteinExistence type="predicted"/>
<dbReference type="Pfam" id="PF04389">
    <property type="entry name" value="Peptidase_M28"/>
    <property type="match status" value="1"/>
</dbReference>
<evidence type="ECO:0000259" key="1">
    <source>
        <dbReference type="Pfam" id="PF04389"/>
    </source>
</evidence>
<dbReference type="SUPFAM" id="SSF53187">
    <property type="entry name" value="Zn-dependent exopeptidases"/>
    <property type="match status" value="1"/>
</dbReference>
<dbReference type="RefSeq" id="WP_311426393.1">
    <property type="nucleotide sequence ID" value="NZ_JAVRIA010000001.1"/>
</dbReference>
<dbReference type="PANTHER" id="PTHR12147:SF26">
    <property type="entry name" value="PEPTIDASE M28 DOMAIN-CONTAINING PROTEIN"/>
    <property type="match status" value="1"/>
</dbReference>
<reference evidence="2 3" key="1">
    <citation type="submission" date="2023-09" db="EMBL/GenBank/DDBJ databases">
        <authorList>
            <person name="Rey-Velasco X."/>
        </authorList>
    </citation>
    <scope>NUCLEOTIDE SEQUENCE [LARGE SCALE GENOMIC DNA]</scope>
    <source>
        <strain evidence="2 3">W332</strain>
    </source>
</reference>